<evidence type="ECO:0000256" key="1">
    <source>
        <dbReference type="SAM" id="MobiDB-lite"/>
    </source>
</evidence>
<proteinExistence type="predicted"/>
<sequence>MDIASTRFFDMPELVALIAVRLDHKEISRLLRTNKQMYDSLIAPLLHTLQINYNPSAQPPRSGRSDTHAGKEHSPRKATCHDLDRVAYVVNCNFAFQDQIASSTDTPPSRATWLAPPDPEVWRLLPLSILTTLTSLNLCYERKGENLNCPFRMESYYLPRAALAQTCFIMENNPGLTELKLDRIVLKDNRDTSLLGLLHSLKELTPWSLRDEGSLENIMAVIDHVINVETQTFHNLDRDIPASDLAPHIGKVCHKLKHVNYYTISRELNPEIGLMVLASAPKQQIETF</sequence>
<gene>
    <name evidence="2" type="ORF">BGZ97_002691</name>
</gene>
<organism evidence="2 3">
    <name type="scientific">Linnemannia gamsii</name>
    <dbReference type="NCBI Taxonomy" id="64522"/>
    <lineage>
        <taxon>Eukaryota</taxon>
        <taxon>Fungi</taxon>
        <taxon>Fungi incertae sedis</taxon>
        <taxon>Mucoromycota</taxon>
        <taxon>Mortierellomycotina</taxon>
        <taxon>Mortierellomycetes</taxon>
        <taxon>Mortierellales</taxon>
        <taxon>Mortierellaceae</taxon>
        <taxon>Linnemannia</taxon>
    </lineage>
</organism>
<keyword evidence="3" id="KW-1185">Reference proteome</keyword>
<accession>A0A9P6RI09</accession>
<reference evidence="2" key="1">
    <citation type="journal article" date="2020" name="Fungal Divers.">
        <title>Resolving the Mortierellaceae phylogeny through synthesis of multi-gene phylogenetics and phylogenomics.</title>
        <authorList>
            <person name="Vandepol N."/>
            <person name="Liber J."/>
            <person name="Desiro A."/>
            <person name="Na H."/>
            <person name="Kennedy M."/>
            <person name="Barry K."/>
            <person name="Grigoriev I.V."/>
            <person name="Miller A.N."/>
            <person name="O'Donnell K."/>
            <person name="Stajich J.E."/>
            <person name="Bonito G."/>
        </authorList>
    </citation>
    <scope>NUCLEOTIDE SEQUENCE</scope>
    <source>
        <strain evidence="2">NVP60</strain>
    </source>
</reference>
<name>A0A9P6RI09_9FUNG</name>
<evidence type="ECO:0000313" key="3">
    <source>
        <dbReference type="Proteomes" id="UP000823405"/>
    </source>
</evidence>
<comment type="caution">
    <text evidence="2">The sequence shown here is derived from an EMBL/GenBank/DDBJ whole genome shotgun (WGS) entry which is preliminary data.</text>
</comment>
<dbReference type="EMBL" id="JAAAIN010000160">
    <property type="protein sequence ID" value="KAG0319138.1"/>
    <property type="molecule type" value="Genomic_DNA"/>
</dbReference>
<evidence type="ECO:0000313" key="2">
    <source>
        <dbReference type="EMBL" id="KAG0319138.1"/>
    </source>
</evidence>
<protein>
    <submittedName>
        <fullName evidence="2">Uncharacterized protein</fullName>
    </submittedName>
</protein>
<dbReference type="AlphaFoldDB" id="A0A9P6RI09"/>
<feature type="compositionally biased region" description="Basic and acidic residues" evidence="1">
    <location>
        <begin position="63"/>
        <end position="78"/>
    </location>
</feature>
<dbReference type="Proteomes" id="UP000823405">
    <property type="component" value="Unassembled WGS sequence"/>
</dbReference>
<feature type="region of interest" description="Disordered" evidence="1">
    <location>
        <begin position="54"/>
        <end position="78"/>
    </location>
</feature>